<accession>A0ABQ5N3R4</accession>
<evidence type="ECO:0000313" key="8">
    <source>
        <dbReference type="EMBL" id="GLC29848.1"/>
    </source>
</evidence>
<keyword evidence="9" id="KW-1185">Reference proteome</keyword>
<comment type="subcellular location">
    <subcellularLocation>
        <location evidence="1">Membrane</location>
    </subcellularLocation>
</comment>
<dbReference type="SUPFAM" id="SSF56519">
    <property type="entry name" value="Penicillin binding protein dimerisation domain"/>
    <property type="match status" value="1"/>
</dbReference>
<name>A0ABQ5N3R4_9CLOT</name>
<dbReference type="Pfam" id="PF05223">
    <property type="entry name" value="MecA_N"/>
    <property type="match status" value="1"/>
</dbReference>
<dbReference type="Gene3D" id="3.40.710.10">
    <property type="entry name" value="DD-peptidase/beta-lactamase superfamily"/>
    <property type="match status" value="1"/>
</dbReference>
<dbReference type="SUPFAM" id="SSF56601">
    <property type="entry name" value="beta-lactamase/transpeptidase-like"/>
    <property type="match status" value="1"/>
</dbReference>
<evidence type="ECO:0000259" key="7">
    <source>
        <dbReference type="Pfam" id="PF05223"/>
    </source>
</evidence>
<comment type="similarity">
    <text evidence="2">Belongs to the transpeptidase family.</text>
</comment>
<proteinExistence type="inferred from homology"/>
<protein>
    <submittedName>
        <fullName evidence="8">Penicillin-binding protein 2</fullName>
    </submittedName>
</protein>
<dbReference type="Gene3D" id="3.90.1310.10">
    <property type="entry name" value="Penicillin-binding protein 2a (Domain 2)"/>
    <property type="match status" value="1"/>
</dbReference>
<feature type="domain" description="Penicillin-binding protein dimerisation" evidence="6">
    <location>
        <begin position="159"/>
        <end position="323"/>
    </location>
</feature>
<evidence type="ECO:0000256" key="1">
    <source>
        <dbReference type="ARBA" id="ARBA00004370"/>
    </source>
</evidence>
<evidence type="ECO:0000256" key="4">
    <source>
        <dbReference type="SAM" id="SignalP"/>
    </source>
</evidence>
<evidence type="ECO:0000259" key="5">
    <source>
        <dbReference type="Pfam" id="PF00905"/>
    </source>
</evidence>
<dbReference type="RefSeq" id="WP_264849124.1">
    <property type="nucleotide sequence ID" value="NZ_BRXR01000001.1"/>
</dbReference>
<dbReference type="PANTHER" id="PTHR30627:SF25">
    <property type="entry name" value="PENICILLIN-BINDING PROTEIN 3"/>
    <property type="match status" value="1"/>
</dbReference>
<dbReference type="Proteomes" id="UP001208567">
    <property type="component" value="Unassembled WGS sequence"/>
</dbReference>
<dbReference type="EMBL" id="BRXR01000001">
    <property type="protein sequence ID" value="GLC29848.1"/>
    <property type="molecule type" value="Genomic_DNA"/>
</dbReference>
<dbReference type="InterPro" id="IPR012338">
    <property type="entry name" value="Beta-lactam/transpept-like"/>
</dbReference>
<evidence type="ECO:0000256" key="2">
    <source>
        <dbReference type="ARBA" id="ARBA00007171"/>
    </source>
</evidence>
<evidence type="ECO:0000259" key="6">
    <source>
        <dbReference type="Pfam" id="PF03717"/>
    </source>
</evidence>
<feature type="chain" id="PRO_5045593708" evidence="4">
    <location>
        <begin position="21"/>
        <end position="677"/>
    </location>
</feature>
<dbReference type="Pfam" id="PF00905">
    <property type="entry name" value="Transpeptidase"/>
    <property type="match status" value="1"/>
</dbReference>
<organism evidence="8 9">
    <name type="scientific">Clostridium omnivorum</name>
    <dbReference type="NCBI Taxonomy" id="1604902"/>
    <lineage>
        <taxon>Bacteria</taxon>
        <taxon>Bacillati</taxon>
        <taxon>Bacillota</taxon>
        <taxon>Clostridia</taxon>
        <taxon>Eubacteriales</taxon>
        <taxon>Clostridiaceae</taxon>
        <taxon>Clostridium</taxon>
    </lineage>
</organism>
<feature type="domain" description="Penicillin-binding protein transpeptidase" evidence="5">
    <location>
        <begin position="357"/>
        <end position="673"/>
    </location>
</feature>
<dbReference type="InterPro" id="IPR050515">
    <property type="entry name" value="Beta-lactam/transpept"/>
</dbReference>
<dbReference type="PROSITE" id="PS51257">
    <property type="entry name" value="PROKAR_LIPOPROTEIN"/>
    <property type="match status" value="1"/>
</dbReference>
<dbReference type="InterPro" id="IPR005311">
    <property type="entry name" value="PBP_dimer"/>
</dbReference>
<dbReference type="InterPro" id="IPR007887">
    <property type="entry name" value="MecA_N"/>
</dbReference>
<dbReference type="PANTHER" id="PTHR30627">
    <property type="entry name" value="PEPTIDOGLYCAN D,D-TRANSPEPTIDASE"/>
    <property type="match status" value="1"/>
</dbReference>
<dbReference type="Pfam" id="PF03717">
    <property type="entry name" value="PBP_dimer"/>
    <property type="match status" value="1"/>
</dbReference>
<gene>
    <name evidence="8" type="ORF">bsdE14_12580</name>
</gene>
<evidence type="ECO:0000313" key="9">
    <source>
        <dbReference type="Proteomes" id="UP001208567"/>
    </source>
</evidence>
<feature type="signal peptide" evidence="4">
    <location>
        <begin position="1"/>
        <end position="20"/>
    </location>
</feature>
<dbReference type="Gene3D" id="3.30.1390.30">
    <property type="entry name" value="Penicillin-binding protein 2a, domain 3"/>
    <property type="match status" value="1"/>
</dbReference>
<dbReference type="InterPro" id="IPR001460">
    <property type="entry name" value="PCN-bd_Tpept"/>
</dbReference>
<keyword evidence="3" id="KW-0472">Membrane</keyword>
<keyword evidence="4" id="KW-0732">Signal</keyword>
<reference evidence="8 9" key="1">
    <citation type="journal article" date="2024" name="Int. J. Syst. Evol. Microbiol.">
        <title>Clostridium omnivorum sp. nov., isolated from anoxic soil under the treatment of reductive soil disinfestation.</title>
        <authorList>
            <person name="Ueki A."/>
            <person name="Tonouchi A."/>
            <person name="Kaku N."/>
            <person name="Honma S."/>
            <person name="Ueki K."/>
        </authorList>
    </citation>
    <scope>NUCLEOTIDE SEQUENCE [LARGE SCALE GENOMIC DNA]</scope>
    <source>
        <strain evidence="8 9">E14</strain>
    </source>
</reference>
<dbReference type="InterPro" id="IPR036138">
    <property type="entry name" value="PBP_dimer_sf"/>
</dbReference>
<sequence>MKTKKYILYIIIIIMALSLAACKKAETPKVSFDGYIAEWQKNDFTAMYKRLSAESKKNISEKDFVDRYKNIYEGINVNKLSVKPTYPEKFSADKDNKVHFPFAVTMDSIAGPIQFTSEVTLVQEKEGKTKKWNIIWNEKMIFPQLEAGDKVKYEKDNFKAKRGEIKDRNGKGLAVNGMTIGVDTGKIQGDKTAFEKQVADILGAVPDQIHKQISVSWAKPGVFVPIAAISKNDIDRLNKLIAIKGVTTQEKGQRAYPYNEAAAHLIGYVGSITPEELEKVKDQGYTKDDLIGKNGLEKVFEKKLKGENGAIVYTTDSKGNKKQTLAQKLPKNGEDITLTIDIDMQQALYTQLNGEPGTAVSVHPVTGEVLAMVSSPAYNPNLFLMGLTDKQWGDLNNNPKKPLTNRFEASFAPGSTFKPVTAAIGLKTSKLDPNKAVNITGKSWQKDSSWGKYSVTRVDESVSNVDLSTALIHSDNIYFAQAALAIGKEDFAKGAADFGIGEKIPFVYPLKASQLTSGTSLDKDIQLADSGYGQAQVSMNPLQLALIYGSLVNGGYVPSPILDMKDKAQNPTIWKDKVISKENSDIIVKDLVQVIENPSGTGHQAQIPGKTIAGKTGTAEIKQSQDDTNGKENGWFVAFDVNNPHLVVLMMIEDVKNKGGSHYAVPKVQAVMQQFLK</sequence>
<comment type="caution">
    <text evidence="8">The sequence shown here is derived from an EMBL/GenBank/DDBJ whole genome shotgun (WGS) entry which is preliminary data.</text>
</comment>
<dbReference type="Gene3D" id="3.10.450.100">
    <property type="entry name" value="NTF2-like, domain 1"/>
    <property type="match status" value="1"/>
</dbReference>
<dbReference type="InterPro" id="IPR032710">
    <property type="entry name" value="NTF2-like_dom_sf"/>
</dbReference>
<feature type="domain" description="NTF2-like N-terminal transpeptidase" evidence="7">
    <location>
        <begin position="27"/>
        <end position="148"/>
    </location>
</feature>
<dbReference type="SUPFAM" id="SSF54427">
    <property type="entry name" value="NTF2-like"/>
    <property type="match status" value="1"/>
</dbReference>
<evidence type="ECO:0000256" key="3">
    <source>
        <dbReference type="ARBA" id="ARBA00023136"/>
    </source>
</evidence>